<dbReference type="InterPro" id="IPR016040">
    <property type="entry name" value="NAD(P)-bd_dom"/>
</dbReference>
<feature type="domain" description="NAD(P)-binding" evidence="1">
    <location>
        <begin position="10"/>
        <end position="169"/>
    </location>
</feature>
<proteinExistence type="predicted"/>
<evidence type="ECO:0000313" key="3">
    <source>
        <dbReference type="Proteomes" id="UP000562352"/>
    </source>
</evidence>
<dbReference type="InterPro" id="IPR051604">
    <property type="entry name" value="Ergot_Alk_Oxidoreductase"/>
</dbReference>
<sequence>MTEKTTLAIGSNGKTGRRVADRLRERGVTVRPGSRSGTPPFDWADPATWEPVLRGADSAYVTYYPDLAAPGAVEAVGELARRAADAGVRRLVLLSGRGEEAARRSEEAVRDSGAEWTVVRASWFNQNFDEGHLLEPVLGGTVVLPAGEVAEPFVDAGDIADVAVAALTEDGHAGQVYEVTGPRLLTFAEAAAEISGASGREVRYLPVSTDGYAATLVEYGMPAGEAELFAGMFAEILDGRNAFLGDGVQRALGRPPRDFADYAAEAAATGVWKG</sequence>
<dbReference type="Gene3D" id="3.90.25.10">
    <property type="entry name" value="UDP-galactose 4-epimerase, domain 1"/>
    <property type="match status" value="1"/>
</dbReference>
<dbReference type="InterPro" id="IPR036291">
    <property type="entry name" value="NAD(P)-bd_dom_sf"/>
</dbReference>
<evidence type="ECO:0000313" key="2">
    <source>
        <dbReference type="EMBL" id="MBB5966634.1"/>
    </source>
</evidence>
<dbReference type="Pfam" id="PF13460">
    <property type="entry name" value="NAD_binding_10"/>
    <property type="match status" value="1"/>
</dbReference>
<dbReference type="AlphaFoldDB" id="A0A841DDZ2"/>
<dbReference type="PANTHER" id="PTHR43162:SF1">
    <property type="entry name" value="PRESTALK A DIFFERENTIATION PROTEIN A"/>
    <property type="match status" value="1"/>
</dbReference>
<dbReference type="RefSeq" id="WP_184946911.1">
    <property type="nucleotide sequence ID" value="NZ_BAAAWZ010000001.1"/>
</dbReference>
<comment type="caution">
    <text evidence="2">The sequence shown here is derived from an EMBL/GenBank/DDBJ whole genome shotgun (WGS) entry which is preliminary data.</text>
</comment>
<reference evidence="2 3" key="1">
    <citation type="submission" date="2020-08" db="EMBL/GenBank/DDBJ databases">
        <title>Genomic Encyclopedia of Type Strains, Phase III (KMG-III): the genomes of soil and plant-associated and newly described type strains.</title>
        <authorList>
            <person name="Whitman W."/>
        </authorList>
    </citation>
    <scope>NUCLEOTIDE SEQUENCE [LARGE SCALE GENOMIC DNA]</scope>
    <source>
        <strain evidence="2 3">CECT 3303</strain>
    </source>
</reference>
<organism evidence="2 3">
    <name type="scientific">Planomonospora venezuelensis</name>
    <dbReference type="NCBI Taxonomy" id="1999"/>
    <lineage>
        <taxon>Bacteria</taxon>
        <taxon>Bacillati</taxon>
        <taxon>Actinomycetota</taxon>
        <taxon>Actinomycetes</taxon>
        <taxon>Streptosporangiales</taxon>
        <taxon>Streptosporangiaceae</taxon>
        <taxon>Planomonospora</taxon>
    </lineage>
</organism>
<evidence type="ECO:0000259" key="1">
    <source>
        <dbReference type="Pfam" id="PF13460"/>
    </source>
</evidence>
<dbReference type="Gene3D" id="3.40.50.720">
    <property type="entry name" value="NAD(P)-binding Rossmann-like Domain"/>
    <property type="match status" value="1"/>
</dbReference>
<dbReference type="SUPFAM" id="SSF51735">
    <property type="entry name" value="NAD(P)-binding Rossmann-fold domains"/>
    <property type="match status" value="1"/>
</dbReference>
<dbReference type="PANTHER" id="PTHR43162">
    <property type="match status" value="1"/>
</dbReference>
<keyword evidence="3" id="KW-1185">Reference proteome</keyword>
<accession>A0A841DDZ2</accession>
<dbReference type="Proteomes" id="UP000562352">
    <property type="component" value="Unassembled WGS sequence"/>
</dbReference>
<protein>
    <submittedName>
        <fullName evidence="2">Uncharacterized protein YbjT (DUF2867 family)</fullName>
    </submittedName>
</protein>
<name>A0A841DDZ2_PLAVE</name>
<dbReference type="EMBL" id="JACHJJ010000025">
    <property type="protein sequence ID" value="MBB5966634.1"/>
    <property type="molecule type" value="Genomic_DNA"/>
</dbReference>
<gene>
    <name evidence="2" type="ORF">FHS22_005926</name>
</gene>